<dbReference type="InterPro" id="IPR000873">
    <property type="entry name" value="AMP-dep_synth/lig_dom"/>
</dbReference>
<keyword evidence="4" id="KW-1185">Reference proteome</keyword>
<evidence type="ECO:0000256" key="1">
    <source>
        <dbReference type="SAM" id="MobiDB-lite"/>
    </source>
</evidence>
<protein>
    <recommendedName>
        <fullName evidence="2">AMP-dependent synthetase/ligase domain-containing protein</fullName>
    </recommendedName>
</protein>
<dbReference type="EMBL" id="BSPC01000028">
    <property type="protein sequence ID" value="GLS20309.1"/>
    <property type="molecule type" value="Genomic_DNA"/>
</dbReference>
<reference evidence="4" key="1">
    <citation type="journal article" date="2019" name="Int. J. Syst. Evol. Microbiol.">
        <title>The Global Catalogue of Microorganisms (GCM) 10K type strain sequencing project: providing services to taxonomists for standard genome sequencing and annotation.</title>
        <authorList>
            <consortium name="The Broad Institute Genomics Platform"/>
            <consortium name="The Broad Institute Genome Sequencing Center for Infectious Disease"/>
            <person name="Wu L."/>
            <person name="Ma J."/>
        </authorList>
    </citation>
    <scope>NUCLEOTIDE SEQUENCE [LARGE SCALE GENOMIC DNA]</scope>
    <source>
        <strain evidence="4">NBRC 101365</strain>
    </source>
</reference>
<dbReference type="Gene3D" id="3.40.50.12780">
    <property type="entry name" value="N-terminal domain of ligase-like"/>
    <property type="match status" value="1"/>
</dbReference>
<organism evidence="3 4">
    <name type="scientific">Labrys miyagiensis</name>
    <dbReference type="NCBI Taxonomy" id="346912"/>
    <lineage>
        <taxon>Bacteria</taxon>
        <taxon>Pseudomonadati</taxon>
        <taxon>Pseudomonadota</taxon>
        <taxon>Alphaproteobacteria</taxon>
        <taxon>Hyphomicrobiales</taxon>
        <taxon>Xanthobacteraceae</taxon>
        <taxon>Labrys</taxon>
    </lineage>
</organism>
<comment type="caution">
    <text evidence="3">The sequence shown here is derived from an EMBL/GenBank/DDBJ whole genome shotgun (WGS) entry which is preliminary data.</text>
</comment>
<accession>A0ABQ6CNL2</accession>
<feature type="region of interest" description="Disordered" evidence="1">
    <location>
        <begin position="429"/>
        <end position="461"/>
    </location>
</feature>
<gene>
    <name evidence="3" type="ORF">GCM10007874_33260</name>
</gene>
<dbReference type="InterPro" id="IPR042099">
    <property type="entry name" value="ANL_N_sf"/>
</dbReference>
<name>A0ABQ6CNL2_9HYPH</name>
<proteinExistence type="predicted"/>
<evidence type="ECO:0000313" key="3">
    <source>
        <dbReference type="EMBL" id="GLS20309.1"/>
    </source>
</evidence>
<dbReference type="RefSeq" id="WP_284313404.1">
    <property type="nucleotide sequence ID" value="NZ_BSPC01000028.1"/>
</dbReference>
<evidence type="ECO:0000313" key="4">
    <source>
        <dbReference type="Proteomes" id="UP001156882"/>
    </source>
</evidence>
<dbReference type="Proteomes" id="UP001156882">
    <property type="component" value="Unassembled WGS sequence"/>
</dbReference>
<dbReference type="Pfam" id="PF00501">
    <property type="entry name" value="AMP-binding"/>
    <property type="match status" value="1"/>
</dbReference>
<dbReference type="SUPFAM" id="SSF56801">
    <property type="entry name" value="Acetyl-CoA synthetase-like"/>
    <property type="match status" value="1"/>
</dbReference>
<sequence length="461" mass="48574">MTSNSSSRIGTAPPTLDLLLRQNAQRYGDLLALIDAPDRPLWADGAPRRLSWSQVDTAVSAVAGRFFEMGLPSESVVCIQGLNVTDTLIALMGCIRAGLVAAIVPVDYVPGEIVALAERLNAKAILSARKMGQEQPLRPLRHLVDESIADIRFIGAFGADLPGGTVSFEDCIGFPKSGAITRLSRRERPEDSLAIMTVDRDPDGAFVIARNHREWHAAAAILVDGIGLSRQSRLLSPMAPSSLAGLASGMVAWLVAGCQLVLHQAFDATVFAVQMNMHAVSHVILPDLALQAGLAEGLFGGRKLERIASLAREPHRSVALPQAPCPVQHFAVLGEIGIVPMLAAGDGGFLLPNQVRAGGSEQSTILETVVEDGGHLALRGEQIPLVGFDISDRDLSYPVSLDDWVTTFYPVEPAEDGIRITGARFGDGADGAAGQSPALAGSEQAANNGDHSRVHALAGAA</sequence>
<feature type="domain" description="AMP-dependent synthetase/ligase" evidence="2">
    <location>
        <begin position="21"/>
        <end position="130"/>
    </location>
</feature>
<evidence type="ECO:0000259" key="2">
    <source>
        <dbReference type="Pfam" id="PF00501"/>
    </source>
</evidence>